<name>A0ACB9C7X9_9ASTR</name>
<evidence type="ECO:0000313" key="1">
    <source>
        <dbReference type="EMBL" id="KAI3730360.1"/>
    </source>
</evidence>
<comment type="caution">
    <text evidence="1">The sequence shown here is derived from an EMBL/GenBank/DDBJ whole genome shotgun (WGS) entry which is preliminary data.</text>
</comment>
<accession>A0ACB9C7X9</accession>
<sequence length="191" mass="21617">MQEGGSSQFSTTRPQTDELSHSMVTNSASKRLNLPKKLSNHSDTINYASTPRKLRSALEKRRHESKKTSAHTSPDSRKEMDEFEWRLKDCTKKHKTAVDEYNDLKQSLITKDEEEAAQALFALAQTFTDTCLNKTSEVEPSSMHTVPPNEAEDTDGKNVSQKRCLVHVYICRFIKVLQTTESEGAHMNVIS</sequence>
<evidence type="ECO:0000313" key="2">
    <source>
        <dbReference type="Proteomes" id="UP001056120"/>
    </source>
</evidence>
<dbReference type="EMBL" id="CM042038">
    <property type="protein sequence ID" value="KAI3730360.1"/>
    <property type="molecule type" value="Genomic_DNA"/>
</dbReference>
<reference evidence="1 2" key="2">
    <citation type="journal article" date="2022" name="Mol. Ecol. Resour.">
        <title>The genomes of chicory, endive, great burdock and yacon provide insights into Asteraceae paleo-polyploidization history and plant inulin production.</title>
        <authorList>
            <person name="Fan W."/>
            <person name="Wang S."/>
            <person name="Wang H."/>
            <person name="Wang A."/>
            <person name="Jiang F."/>
            <person name="Liu H."/>
            <person name="Zhao H."/>
            <person name="Xu D."/>
            <person name="Zhang Y."/>
        </authorList>
    </citation>
    <scope>NUCLEOTIDE SEQUENCE [LARGE SCALE GENOMIC DNA]</scope>
    <source>
        <strain evidence="2">cv. Yunnan</strain>
        <tissue evidence="1">Leaves</tissue>
    </source>
</reference>
<proteinExistence type="predicted"/>
<dbReference type="Proteomes" id="UP001056120">
    <property type="component" value="Linkage Group LG21"/>
</dbReference>
<organism evidence="1 2">
    <name type="scientific">Smallanthus sonchifolius</name>
    <dbReference type="NCBI Taxonomy" id="185202"/>
    <lineage>
        <taxon>Eukaryota</taxon>
        <taxon>Viridiplantae</taxon>
        <taxon>Streptophyta</taxon>
        <taxon>Embryophyta</taxon>
        <taxon>Tracheophyta</taxon>
        <taxon>Spermatophyta</taxon>
        <taxon>Magnoliopsida</taxon>
        <taxon>eudicotyledons</taxon>
        <taxon>Gunneridae</taxon>
        <taxon>Pentapetalae</taxon>
        <taxon>asterids</taxon>
        <taxon>campanulids</taxon>
        <taxon>Asterales</taxon>
        <taxon>Asteraceae</taxon>
        <taxon>Asteroideae</taxon>
        <taxon>Heliantheae alliance</taxon>
        <taxon>Millerieae</taxon>
        <taxon>Smallanthus</taxon>
    </lineage>
</organism>
<gene>
    <name evidence="1" type="ORF">L1987_61530</name>
</gene>
<reference evidence="2" key="1">
    <citation type="journal article" date="2022" name="Mol. Ecol. Resour.">
        <title>The genomes of chicory, endive, great burdock and yacon provide insights into Asteraceae palaeo-polyploidization history and plant inulin production.</title>
        <authorList>
            <person name="Fan W."/>
            <person name="Wang S."/>
            <person name="Wang H."/>
            <person name="Wang A."/>
            <person name="Jiang F."/>
            <person name="Liu H."/>
            <person name="Zhao H."/>
            <person name="Xu D."/>
            <person name="Zhang Y."/>
        </authorList>
    </citation>
    <scope>NUCLEOTIDE SEQUENCE [LARGE SCALE GENOMIC DNA]</scope>
    <source>
        <strain evidence="2">cv. Yunnan</strain>
    </source>
</reference>
<keyword evidence="2" id="KW-1185">Reference proteome</keyword>
<protein>
    <submittedName>
        <fullName evidence="1">Uncharacterized protein</fullName>
    </submittedName>
</protein>